<evidence type="ECO:0000313" key="2">
    <source>
        <dbReference type="EMBL" id="GIJ45274.1"/>
    </source>
</evidence>
<evidence type="ECO:0000256" key="1">
    <source>
        <dbReference type="SAM" id="MobiDB-lite"/>
    </source>
</evidence>
<comment type="caution">
    <text evidence="2">The sequence shown here is derived from an EMBL/GenBank/DDBJ whole genome shotgun (WGS) entry which is preliminary data.</text>
</comment>
<feature type="region of interest" description="Disordered" evidence="1">
    <location>
        <begin position="62"/>
        <end position="82"/>
    </location>
</feature>
<protein>
    <submittedName>
        <fullName evidence="2">Uncharacterized protein</fullName>
    </submittedName>
</protein>
<evidence type="ECO:0000313" key="3">
    <source>
        <dbReference type="Proteomes" id="UP000619260"/>
    </source>
</evidence>
<reference evidence="2" key="1">
    <citation type="submission" date="2021-01" db="EMBL/GenBank/DDBJ databases">
        <title>Whole genome shotgun sequence of Virgisporangium aliadipatigenens NBRC 105644.</title>
        <authorList>
            <person name="Komaki H."/>
            <person name="Tamura T."/>
        </authorList>
    </citation>
    <scope>NUCLEOTIDE SEQUENCE</scope>
    <source>
        <strain evidence="2">NBRC 105644</strain>
    </source>
</reference>
<keyword evidence="3" id="KW-1185">Reference proteome</keyword>
<dbReference type="AlphaFoldDB" id="A0A8J3YHD8"/>
<sequence>MPVETRVSGARDFSSAAVSSKNVFITVSFAAPRGSFMISHMAIAGEERYGVTTSRTQLRYSPRNRRRTGTAARRASVGYRCA</sequence>
<name>A0A8J3YHD8_9ACTN</name>
<dbReference type="RefSeq" id="WP_203898838.1">
    <property type="nucleotide sequence ID" value="NZ_BOPF01000007.1"/>
</dbReference>
<proteinExistence type="predicted"/>
<gene>
    <name evidence="2" type="ORF">Val02_21600</name>
</gene>
<organism evidence="2 3">
    <name type="scientific">Virgisporangium aliadipatigenens</name>
    <dbReference type="NCBI Taxonomy" id="741659"/>
    <lineage>
        <taxon>Bacteria</taxon>
        <taxon>Bacillati</taxon>
        <taxon>Actinomycetota</taxon>
        <taxon>Actinomycetes</taxon>
        <taxon>Micromonosporales</taxon>
        <taxon>Micromonosporaceae</taxon>
        <taxon>Virgisporangium</taxon>
    </lineage>
</organism>
<dbReference type="Proteomes" id="UP000619260">
    <property type="component" value="Unassembled WGS sequence"/>
</dbReference>
<accession>A0A8J3YHD8</accession>
<dbReference type="EMBL" id="BOPF01000007">
    <property type="protein sequence ID" value="GIJ45274.1"/>
    <property type="molecule type" value="Genomic_DNA"/>
</dbReference>